<dbReference type="FunFam" id="3.40.50.720:FF:000203">
    <property type="entry name" value="D-3-phosphoglycerate dehydrogenase (SerA)"/>
    <property type="match status" value="1"/>
</dbReference>
<keyword evidence="2 6" id="KW-0560">Oxidoreductase</keyword>
<organism evidence="6">
    <name type="scientific">bioreactor metagenome</name>
    <dbReference type="NCBI Taxonomy" id="1076179"/>
    <lineage>
        <taxon>unclassified sequences</taxon>
        <taxon>metagenomes</taxon>
        <taxon>ecological metagenomes</taxon>
    </lineage>
</organism>
<dbReference type="Gene3D" id="3.40.50.720">
    <property type="entry name" value="NAD(P)-binding Rossmann-like Domain"/>
    <property type="match status" value="2"/>
</dbReference>
<dbReference type="Pfam" id="PF00389">
    <property type="entry name" value="2-Hacid_dh"/>
    <property type="match status" value="1"/>
</dbReference>
<proteinExistence type="inferred from homology"/>
<dbReference type="SUPFAM" id="SSF52283">
    <property type="entry name" value="Formate/glycerate dehydrogenase catalytic domain-like"/>
    <property type="match status" value="1"/>
</dbReference>
<dbReference type="GO" id="GO:0004617">
    <property type="term" value="F:phosphoglycerate dehydrogenase activity"/>
    <property type="evidence" value="ECO:0007669"/>
    <property type="project" value="UniProtKB-EC"/>
</dbReference>
<dbReference type="PANTHER" id="PTHR42789:SF1">
    <property type="entry name" value="D-ISOMER SPECIFIC 2-HYDROXYACID DEHYDROGENASE FAMILY PROTEIN (AFU_ORTHOLOGUE AFUA_6G10090)"/>
    <property type="match status" value="1"/>
</dbReference>
<evidence type="ECO:0000259" key="4">
    <source>
        <dbReference type="Pfam" id="PF00389"/>
    </source>
</evidence>
<gene>
    <name evidence="6" type="primary">serA_10</name>
    <name evidence="6" type="ORF">SDC9_59870</name>
</gene>
<evidence type="ECO:0000256" key="2">
    <source>
        <dbReference type="ARBA" id="ARBA00023002"/>
    </source>
</evidence>
<comment type="similarity">
    <text evidence="1">Belongs to the D-isomer specific 2-hydroxyacid dehydrogenase family.</text>
</comment>
<evidence type="ECO:0000259" key="5">
    <source>
        <dbReference type="Pfam" id="PF02826"/>
    </source>
</evidence>
<dbReference type="InterPro" id="IPR036291">
    <property type="entry name" value="NAD(P)-bd_dom_sf"/>
</dbReference>
<dbReference type="InterPro" id="IPR050857">
    <property type="entry name" value="D-2-hydroxyacid_DH"/>
</dbReference>
<dbReference type="SUPFAM" id="SSF51735">
    <property type="entry name" value="NAD(P)-binding Rossmann-fold domains"/>
    <property type="match status" value="1"/>
</dbReference>
<comment type="caution">
    <text evidence="6">The sequence shown here is derived from an EMBL/GenBank/DDBJ whole genome shotgun (WGS) entry which is preliminary data.</text>
</comment>
<sequence length="319" mass="34539">MTTYTVCVSDERHASYEIERKMLASVGAELRLCHCETEEDLISQCADADAVLLDLAPMTATAVAGLKRCKVISRYGVGYENVDLNAATAHGIQVTNVPDYCMEDVSDHALALMLSCLRHIPMRDRRIREGAWNLQGTSFRLKGKTLGVIGAGRIARALIQKVSGFGLSEVLAYDPYVSAEDLAALGVRKAELDEVLSQSDIISLHLHANKETEGIINARTLGKMKPTAILVNVSRGPLVNDGDLLDALERGTILSAGLDTHNHEPLGADSPFCRLSNVVLTDHTAYSTMEGVEELKTKVAQNAIDVLTGKAPRYPVNTL</sequence>
<dbReference type="InterPro" id="IPR006139">
    <property type="entry name" value="D-isomer_2_OHA_DH_cat_dom"/>
</dbReference>
<dbReference type="EC" id="1.1.1.95" evidence="6"/>
<dbReference type="Pfam" id="PF02826">
    <property type="entry name" value="2-Hacid_dh_C"/>
    <property type="match status" value="1"/>
</dbReference>
<protein>
    <submittedName>
        <fullName evidence="6">D-3-phosphoglycerate dehydrogenase</fullName>
        <ecNumber evidence="6">1.1.1.95</ecNumber>
    </submittedName>
</protein>
<dbReference type="InterPro" id="IPR006140">
    <property type="entry name" value="D-isomer_DH_NAD-bd"/>
</dbReference>
<feature type="domain" description="D-isomer specific 2-hydroxyacid dehydrogenase catalytic" evidence="4">
    <location>
        <begin position="21"/>
        <end position="317"/>
    </location>
</feature>
<dbReference type="InterPro" id="IPR043322">
    <property type="entry name" value="CtBP"/>
</dbReference>
<dbReference type="EMBL" id="VSSQ01002130">
    <property type="protein sequence ID" value="MPM13513.1"/>
    <property type="molecule type" value="Genomic_DNA"/>
</dbReference>
<reference evidence="6" key="1">
    <citation type="submission" date="2019-08" db="EMBL/GenBank/DDBJ databases">
        <authorList>
            <person name="Kucharzyk K."/>
            <person name="Murdoch R.W."/>
            <person name="Higgins S."/>
            <person name="Loffler F."/>
        </authorList>
    </citation>
    <scope>NUCLEOTIDE SEQUENCE</scope>
</reference>
<accession>A0A644XH65</accession>
<dbReference type="GO" id="GO:0003714">
    <property type="term" value="F:transcription corepressor activity"/>
    <property type="evidence" value="ECO:0007669"/>
    <property type="project" value="InterPro"/>
</dbReference>
<evidence type="ECO:0000313" key="6">
    <source>
        <dbReference type="EMBL" id="MPM13513.1"/>
    </source>
</evidence>
<evidence type="ECO:0000256" key="3">
    <source>
        <dbReference type="ARBA" id="ARBA00023027"/>
    </source>
</evidence>
<dbReference type="GO" id="GO:0051287">
    <property type="term" value="F:NAD binding"/>
    <property type="evidence" value="ECO:0007669"/>
    <property type="project" value="InterPro"/>
</dbReference>
<dbReference type="InterPro" id="IPR029753">
    <property type="entry name" value="D-isomer_DH_CS"/>
</dbReference>
<dbReference type="PANTHER" id="PTHR42789">
    <property type="entry name" value="D-ISOMER SPECIFIC 2-HYDROXYACID DEHYDROGENASE FAMILY PROTEIN (AFU_ORTHOLOGUE AFUA_6G10090)"/>
    <property type="match status" value="1"/>
</dbReference>
<name>A0A644XH65_9ZZZZ</name>
<dbReference type="PROSITE" id="PS00671">
    <property type="entry name" value="D_2_HYDROXYACID_DH_3"/>
    <property type="match status" value="1"/>
</dbReference>
<dbReference type="AlphaFoldDB" id="A0A644XH65"/>
<dbReference type="CDD" id="cd05299">
    <property type="entry name" value="CtBP_dh"/>
    <property type="match status" value="1"/>
</dbReference>
<keyword evidence="3" id="KW-0520">NAD</keyword>
<feature type="domain" description="D-isomer specific 2-hydroxyacid dehydrogenase NAD-binding" evidence="5">
    <location>
        <begin position="110"/>
        <end position="285"/>
    </location>
</feature>
<evidence type="ECO:0000256" key="1">
    <source>
        <dbReference type="ARBA" id="ARBA00005854"/>
    </source>
</evidence>